<reference evidence="2 3" key="1">
    <citation type="submission" date="2017-06" db="EMBL/GenBank/DDBJ databases">
        <title>Draft genome sequence of a variant of Elsinoe murrayae.</title>
        <authorList>
            <person name="Cheng Q."/>
        </authorList>
    </citation>
    <scope>NUCLEOTIDE SEQUENCE [LARGE SCALE GENOMIC DNA]</scope>
    <source>
        <strain evidence="2 3">CQ-2017a</strain>
    </source>
</reference>
<dbReference type="Proteomes" id="UP000243797">
    <property type="component" value="Unassembled WGS sequence"/>
</dbReference>
<dbReference type="EMBL" id="NKHZ01000047">
    <property type="protein sequence ID" value="PNS17925.1"/>
    <property type="molecule type" value="Genomic_DNA"/>
</dbReference>
<dbReference type="InParanoid" id="A0A2K1QS92"/>
<proteinExistence type="predicted"/>
<dbReference type="AlphaFoldDB" id="A0A2K1QS92"/>
<keyword evidence="3" id="KW-1185">Reference proteome</keyword>
<comment type="caution">
    <text evidence="2">The sequence shown here is derived from an EMBL/GenBank/DDBJ whole genome shotgun (WGS) entry which is preliminary data.</text>
</comment>
<name>A0A2K1QS92_9PEZI</name>
<accession>A0A2K1QS92</accession>
<sequence>MLFPQLLQGLTVVAMILNNLRCDAPFVLQQDKLILTSPTSPSHLNFAIDCRPFAYNRTIATLVVPDGFWNNTQLSVPPDHQQKLWTWAKMEAFGQSDMDYNNEMFDQVTLDILESIVDLSMIACVAFDMKCTAFLEWAEEEKEKMAPWWKKALREARRVVIRGIRRWETEAARGWKRRVPKTAREMPTESSTMRVANATGDPWESS</sequence>
<evidence type="ECO:0000313" key="2">
    <source>
        <dbReference type="EMBL" id="PNS17925.1"/>
    </source>
</evidence>
<evidence type="ECO:0000256" key="1">
    <source>
        <dbReference type="SAM" id="MobiDB-lite"/>
    </source>
</evidence>
<protein>
    <submittedName>
        <fullName evidence="2">Uncharacterized protein</fullName>
    </submittedName>
</protein>
<organism evidence="2 3">
    <name type="scientific">Sphaceloma murrayae</name>
    <dbReference type="NCBI Taxonomy" id="2082308"/>
    <lineage>
        <taxon>Eukaryota</taxon>
        <taxon>Fungi</taxon>
        <taxon>Dikarya</taxon>
        <taxon>Ascomycota</taxon>
        <taxon>Pezizomycotina</taxon>
        <taxon>Dothideomycetes</taxon>
        <taxon>Dothideomycetidae</taxon>
        <taxon>Myriangiales</taxon>
        <taxon>Elsinoaceae</taxon>
        <taxon>Sphaceloma</taxon>
    </lineage>
</organism>
<gene>
    <name evidence="2" type="ORF">CAC42_3884</name>
</gene>
<evidence type="ECO:0000313" key="3">
    <source>
        <dbReference type="Proteomes" id="UP000243797"/>
    </source>
</evidence>
<feature type="region of interest" description="Disordered" evidence="1">
    <location>
        <begin position="178"/>
        <end position="206"/>
    </location>
</feature>